<evidence type="ECO:0000259" key="5">
    <source>
        <dbReference type="Pfam" id="PF01258"/>
    </source>
</evidence>
<dbReference type="SUPFAM" id="SSF109635">
    <property type="entry name" value="DnaK suppressor protein DksA, alpha-hairpin domain"/>
    <property type="match status" value="1"/>
</dbReference>
<dbReference type="Pfam" id="PF01258">
    <property type="entry name" value="zf-dskA_traR"/>
    <property type="match status" value="1"/>
</dbReference>
<dbReference type="STRING" id="334253.SAMN04487943_106207"/>
<dbReference type="PANTHER" id="PTHR33823">
    <property type="entry name" value="RNA POLYMERASE-BINDING TRANSCRIPTION FACTOR DKSA-RELATED"/>
    <property type="match status" value="1"/>
</dbReference>
<protein>
    <submittedName>
        <fullName evidence="6">Transcriptional regulator, TraR/DksA family</fullName>
    </submittedName>
</protein>
<organism evidence="6 7">
    <name type="scientific">Gracilibacillus orientalis</name>
    <dbReference type="NCBI Taxonomy" id="334253"/>
    <lineage>
        <taxon>Bacteria</taxon>
        <taxon>Bacillati</taxon>
        <taxon>Bacillota</taxon>
        <taxon>Bacilli</taxon>
        <taxon>Bacillales</taxon>
        <taxon>Bacillaceae</taxon>
        <taxon>Gracilibacillus</taxon>
    </lineage>
</organism>
<gene>
    <name evidence="6" type="ORF">SAMN04487943_106207</name>
</gene>
<keyword evidence="1" id="KW-0479">Metal-binding</keyword>
<accession>A0A1I4MF70</accession>
<proteinExistence type="predicted"/>
<evidence type="ECO:0000256" key="3">
    <source>
        <dbReference type="ARBA" id="ARBA00022833"/>
    </source>
</evidence>
<dbReference type="RefSeq" id="WP_091484023.1">
    <property type="nucleotide sequence ID" value="NZ_FOTR01000006.1"/>
</dbReference>
<name>A0A1I4MF70_9BACI</name>
<dbReference type="SUPFAM" id="SSF57716">
    <property type="entry name" value="Glucocorticoid receptor-like (DNA-binding domain)"/>
    <property type="match status" value="1"/>
</dbReference>
<dbReference type="OrthoDB" id="9811543at2"/>
<evidence type="ECO:0000313" key="7">
    <source>
        <dbReference type="Proteomes" id="UP000198565"/>
    </source>
</evidence>
<dbReference type="NCBIfam" id="TIGR02890">
    <property type="entry name" value="bacill_yteA"/>
    <property type="match status" value="1"/>
</dbReference>
<dbReference type="InterPro" id="IPR014240">
    <property type="entry name" value="YteA"/>
</dbReference>
<sequence length="233" mass="27038">MLHPIDLQQCKQELLERQIIIKQHLKDHFGLEQALNQESTSELSNYDNHPADTGSELFEREKDIALNEHEEKELADIKHALQAIENESYGKCEVCHNDIPGERMMAMPTTTRCMTHAERDIDKQQRPIEEDILHSNIDEQELEGDDHTMFDGEDAWQSVEQYGSSDGPSDFYDTEKDYDNMYYHSKEQVGSVEELEGFLLAGMDGKYIGVNEAHEKYEDYLDENDIKSILYDE</sequence>
<dbReference type="EMBL" id="FOTR01000006">
    <property type="protein sequence ID" value="SFM01713.1"/>
    <property type="molecule type" value="Genomic_DNA"/>
</dbReference>
<evidence type="ECO:0000256" key="2">
    <source>
        <dbReference type="ARBA" id="ARBA00022771"/>
    </source>
</evidence>
<reference evidence="7" key="1">
    <citation type="submission" date="2016-10" db="EMBL/GenBank/DDBJ databases">
        <authorList>
            <person name="Varghese N."/>
            <person name="Submissions S."/>
        </authorList>
    </citation>
    <scope>NUCLEOTIDE SEQUENCE [LARGE SCALE GENOMIC DNA]</scope>
    <source>
        <strain evidence="7">CGMCC 1.4250</strain>
    </source>
</reference>
<dbReference type="PROSITE" id="PS51128">
    <property type="entry name" value="ZF_DKSA_2"/>
    <property type="match status" value="1"/>
</dbReference>
<dbReference type="InterPro" id="IPR037187">
    <property type="entry name" value="DnaK_N"/>
</dbReference>
<dbReference type="AlphaFoldDB" id="A0A1I4MF70"/>
<dbReference type="PANTHER" id="PTHR33823:SF4">
    <property type="entry name" value="GENERAL STRESS PROTEIN 16O"/>
    <property type="match status" value="1"/>
</dbReference>
<keyword evidence="2" id="KW-0863">Zinc-finger</keyword>
<keyword evidence="3" id="KW-0862">Zinc</keyword>
<dbReference type="Proteomes" id="UP000198565">
    <property type="component" value="Unassembled WGS sequence"/>
</dbReference>
<dbReference type="GO" id="GO:0008270">
    <property type="term" value="F:zinc ion binding"/>
    <property type="evidence" value="ECO:0007669"/>
    <property type="project" value="UniProtKB-KW"/>
</dbReference>
<evidence type="ECO:0000313" key="6">
    <source>
        <dbReference type="EMBL" id="SFM01713.1"/>
    </source>
</evidence>
<dbReference type="InterPro" id="IPR000962">
    <property type="entry name" value="Znf_DskA_TraR"/>
</dbReference>
<evidence type="ECO:0000256" key="4">
    <source>
        <dbReference type="PROSITE-ProRule" id="PRU00510"/>
    </source>
</evidence>
<evidence type="ECO:0000256" key="1">
    <source>
        <dbReference type="ARBA" id="ARBA00022723"/>
    </source>
</evidence>
<comment type="caution">
    <text evidence="4">Lacks conserved residue(s) required for the propagation of feature annotation.</text>
</comment>
<keyword evidence="7" id="KW-1185">Reference proteome</keyword>
<dbReference type="Gene3D" id="1.20.120.910">
    <property type="entry name" value="DksA, coiled-coil domain"/>
    <property type="match status" value="1"/>
</dbReference>
<feature type="domain" description="Zinc finger DksA/TraR C4-type" evidence="5">
    <location>
        <begin position="88"/>
        <end position="114"/>
    </location>
</feature>